<dbReference type="OrthoDB" id="3456672at2"/>
<dbReference type="InterPro" id="IPR002048">
    <property type="entry name" value="EF_hand_dom"/>
</dbReference>
<feature type="domain" description="EF-hand" evidence="1">
    <location>
        <begin position="335"/>
        <end position="370"/>
    </location>
</feature>
<dbReference type="PANTHER" id="PTHR36151:SF3">
    <property type="entry name" value="ER-BOUND OXYGENASE MPAB_MPAB'_RUBBER OXYGENASE CATALYTIC DOMAIN-CONTAINING PROTEIN"/>
    <property type="match status" value="1"/>
</dbReference>
<dbReference type="AlphaFoldDB" id="A0A3A9VWJ8"/>
<dbReference type="SMART" id="SM00054">
    <property type="entry name" value="EFh"/>
    <property type="match status" value="4"/>
</dbReference>
<gene>
    <name evidence="3" type="ORF">D7318_09390</name>
    <name evidence="2" type="ORF">D7319_27230</name>
</gene>
<evidence type="ECO:0000313" key="3">
    <source>
        <dbReference type="EMBL" id="RKN25402.1"/>
    </source>
</evidence>
<accession>A0A3A9VWJ8</accession>
<dbReference type="RefSeq" id="WP_120696404.1">
    <property type="nucleotide sequence ID" value="NZ_RBDX01000031.1"/>
</dbReference>
<feature type="domain" description="EF-hand" evidence="1">
    <location>
        <begin position="285"/>
        <end position="321"/>
    </location>
</feature>
<dbReference type="InterPro" id="IPR018247">
    <property type="entry name" value="EF_Hand_1_Ca_BS"/>
</dbReference>
<dbReference type="Gene3D" id="1.10.238.10">
    <property type="entry name" value="EF-hand"/>
    <property type="match status" value="1"/>
</dbReference>
<organism evidence="2 5">
    <name type="scientific">Streptomyces radicis</name>
    <dbReference type="NCBI Taxonomy" id="1750517"/>
    <lineage>
        <taxon>Bacteria</taxon>
        <taxon>Bacillati</taxon>
        <taxon>Actinomycetota</taxon>
        <taxon>Actinomycetes</taxon>
        <taxon>Kitasatosporales</taxon>
        <taxon>Streptomycetaceae</taxon>
        <taxon>Streptomyces</taxon>
    </lineage>
</organism>
<evidence type="ECO:0000259" key="1">
    <source>
        <dbReference type="PROSITE" id="PS50222"/>
    </source>
</evidence>
<dbReference type="SUPFAM" id="SSF47473">
    <property type="entry name" value="EF-hand"/>
    <property type="match status" value="1"/>
</dbReference>
<dbReference type="GO" id="GO:0016491">
    <property type="term" value="F:oxidoreductase activity"/>
    <property type="evidence" value="ECO:0007669"/>
    <property type="project" value="InterPro"/>
</dbReference>
<evidence type="ECO:0000313" key="2">
    <source>
        <dbReference type="EMBL" id="RKN04892.1"/>
    </source>
</evidence>
<dbReference type="InterPro" id="IPR011992">
    <property type="entry name" value="EF-hand-dom_pair"/>
</dbReference>
<dbReference type="Proteomes" id="UP000268652">
    <property type="component" value="Unassembled WGS sequence"/>
</dbReference>
<dbReference type="PANTHER" id="PTHR36151">
    <property type="entry name" value="BLR2777 PROTEIN"/>
    <property type="match status" value="1"/>
</dbReference>
<evidence type="ECO:0000313" key="4">
    <source>
        <dbReference type="Proteomes" id="UP000268652"/>
    </source>
</evidence>
<dbReference type="Proteomes" id="UP000275024">
    <property type="component" value="Unassembled WGS sequence"/>
</dbReference>
<proteinExistence type="predicted"/>
<dbReference type="InterPro" id="IPR018713">
    <property type="entry name" value="MPAB/Lcp_cat_dom"/>
</dbReference>
<dbReference type="Pfam" id="PF13499">
    <property type="entry name" value="EF-hand_7"/>
    <property type="match status" value="1"/>
</dbReference>
<reference evidence="4 5" key="1">
    <citation type="submission" date="2018-09" db="EMBL/GenBank/DDBJ databases">
        <title>Streptomyces sp. nov. DS1-2, an endophytic actinomycete isolated from roots of Dendrobium scabrilingue.</title>
        <authorList>
            <person name="Kuncharoen N."/>
            <person name="Kudo T."/>
            <person name="Ohkuma M."/>
            <person name="Yuki M."/>
            <person name="Tanasupawat S."/>
        </authorList>
    </citation>
    <scope>NUCLEOTIDE SEQUENCE [LARGE SCALE GENOMIC DNA]</scope>
    <source>
        <strain evidence="2 5">AZ1-7</strain>
        <strain evidence="3 4">DS1-2</strain>
    </source>
</reference>
<name>A0A3A9VWJ8_9ACTN</name>
<dbReference type="PROSITE" id="PS50222">
    <property type="entry name" value="EF_HAND_2"/>
    <property type="match status" value="3"/>
</dbReference>
<comment type="caution">
    <text evidence="2">The sequence shown here is derived from an EMBL/GenBank/DDBJ whole genome shotgun (WGS) entry which is preliminary data.</text>
</comment>
<feature type="domain" description="EF-hand" evidence="1">
    <location>
        <begin position="412"/>
        <end position="447"/>
    </location>
</feature>
<dbReference type="GO" id="GO:0005509">
    <property type="term" value="F:calcium ion binding"/>
    <property type="evidence" value="ECO:0007669"/>
    <property type="project" value="InterPro"/>
</dbReference>
<dbReference type="Pfam" id="PF13202">
    <property type="entry name" value="EF-hand_5"/>
    <property type="match status" value="1"/>
</dbReference>
<protein>
    <submittedName>
        <fullName evidence="2">DUF2236 domain-containing protein</fullName>
    </submittedName>
</protein>
<sequence length="461" mass="51587">MTYPDSLLRRTLGERRIALVAWRLLVLQVAHPAVAAGMSDWSTYRAHPWRRVQHTMDSGRRLFFADLDSLRREVARLDRAHRRIHGTDASGRAYSAEAPEVRVWVLVTLYEAMTALRQLSGRPFTPAELDVLYGEFRATVAEFGLPDGLWPPTAADVPGYVERTIRERLEDGPEVRHLLYGILREAPRPGRLGRLGPAWPVLRALTAWTVATLTVADLPPAFRERFGIGRGRRAAALSWAAHRGARHVMTRLPDRWRYRVPPGADGPAVRHAPRHRRARARVRDTRPARLDAFFRQVIDQTGDGRIGVADLRAMAHNVCWPLELSAERESEVHAAFDTWWRQMSATMDADGDGRITRAEFVAATLAGVDRDPEYLTKGLHVAVRAMFRAADADGGGHLCADEYRALFGGTRVHPAELNDGFRELDVDGDGRITEEEFVLAFTGYFTGVGDSVPGARMFGRA</sequence>
<evidence type="ECO:0000313" key="5">
    <source>
        <dbReference type="Proteomes" id="UP000275024"/>
    </source>
</evidence>
<keyword evidence="4" id="KW-1185">Reference proteome</keyword>
<dbReference type="PROSITE" id="PS00018">
    <property type="entry name" value="EF_HAND_1"/>
    <property type="match status" value="2"/>
</dbReference>
<dbReference type="EMBL" id="RBDY01000004">
    <property type="protein sequence ID" value="RKN25402.1"/>
    <property type="molecule type" value="Genomic_DNA"/>
</dbReference>
<dbReference type="EMBL" id="RBDX01000031">
    <property type="protein sequence ID" value="RKN04892.1"/>
    <property type="molecule type" value="Genomic_DNA"/>
</dbReference>
<dbReference type="Pfam" id="PF09995">
    <property type="entry name" value="MPAB_Lcp_cat"/>
    <property type="match status" value="1"/>
</dbReference>